<evidence type="ECO:0000313" key="1">
    <source>
        <dbReference type="EMBL" id="KAJ1361100.1"/>
    </source>
</evidence>
<dbReference type="AlphaFoldDB" id="A0AAD5MM74"/>
<keyword evidence="2" id="KW-1185">Reference proteome</keyword>
<comment type="caution">
    <text evidence="1">The sequence shown here is derived from an EMBL/GenBank/DDBJ whole genome shotgun (WGS) entry which is preliminary data.</text>
</comment>
<proteinExistence type="predicted"/>
<dbReference type="Proteomes" id="UP001196413">
    <property type="component" value="Unassembled WGS sequence"/>
</dbReference>
<sequence length="68" mass="7329">MYSILVLNYDSVRNAYGAVVGGAVRHIQGRWCDLEFVAHQAIHPSGVGDISSALNNDDPSQKAFGARL</sequence>
<dbReference type="EMBL" id="JAHQIW010004114">
    <property type="protein sequence ID" value="KAJ1361100.1"/>
    <property type="molecule type" value="Genomic_DNA"/>
</dbReference>
<organism evidence="1 2">
    <name type="scientific">Parelaphostrongylus tenuis</name>
    <name type="common">Meningeal worm</name>
    <dbReference type="NCBI Taxonomy" id="148309"/>
    <lineage>
        <taxon>Eukaryota</taxon>
        <taxon>Metazoa</taxon>
        <taxon>Ecdysozoa</taxon>
        <taxon>Nematoda</taxon>
        <taxon>Chromadorea</taxon>
        <taxon>Rhabditida</taxon>
        <taxon>Rhabditina</taxon>
        <taxon>Rhabditomorpha</taxon>
        <taxon>Strongyloidea</taxon>
        <taxon>Metastrongylidae</taxon>
        <taxon>Parelaphostrongylus</taxon>
    </lineage>
</organism>
<gene>
    <name evidence="1" type="ORF">KIN20_020278</name>
</gene>
<accession>A0AAD5MM74</accession>
<evidence type="ECO:0000313" key="2">
    <source>
        <dbReference type="Proteomes" id="UP001196413"/>
    </source>
</evidence>
<reference evidence="1" key="1">
    <citation type="submission" date="2021-06" db="EMBL/GenBank/DDBJ databases">
        <title>Parelaphostrongylus tenuis whole genome reference sequence.</title>
        <authorList>
            <person name="Garwood T.J."/>
            <person name="Larsen P.A."/>
            <person name="Fountain-Jones N.M."/>
            <person name="Garbe J.R."/>
            <person name="Macchietto M.G."/>
            <person name="Kania S.A."/>
            <person name="Gerhold R.W."/>
            <person name="Richards J.E."/>
            <person name="Wolf T.M."/>
        </authorList>
    </citation>
    <scope>NUCLEOTIDE SEQUENCE</scope>
    <source>
        <strain evidence="1">MNPRO001-30</strain>
        <tissue evidence="1">Meninges</tissue>
    </source>
</reference>
<protein>
    <submittedName>
        <fullName evidence="1">Uncharacterized protein</fullName>
    </submittedName>
</protein>
<name>A0AAD5MM74_PARTN</name>